<reference evidence="3" key="1">
    <citation type="submission" date="2024-02" db="UniProtKB">
        <authorList>
            <consortium name="WormBaseParasite"/>
        </authorList>
    </citation>
    <scope>IDENTIFICATION</scope>
</reference>
<feature type="domain" description="Inositol polyphosphate-related phosphatase" evidence="1">
    <location>
        <begin position="34"/>
        <end position="337"/>
    </location>
</feature>
<dbReference type="GO" id="GO:0046856">
    <property type="term" value="P:phosphatidylinositol dephosphorylation"/>
    <property type="evidence" value="ECO:0007669"/>
    <property type="project" value="InterPro"/>
</dbReference>
<accession>A0AAF3E8S7</accession>
<organism evidence="2 3">
    <name type="scientific">Mesorhabditis belari</name>
    <dbReference type="NCBI Taxonomy" id="2138241"/>
    <lineage>
        <taxon>Eukaryota</taxon>
        <taxon>Metazoa</taxon>
        <taxon>Ecdysozoa</taxon>
        <taxon>Nematoda</taxon>
        <taxon>Chromadorea</taxon>
        <taxon>Rhabditida</taxon>
        <taxon>Rhabditina</taxon>
        <taxon>Rhabditomorpha</taxon>
        <taxon>Rhabditoidea</taxon>
        <taxon>Rhabditidae</taxon>
        <taxon>Mesorhabditinae</taxon>
        <taxon>Mesorhabditis</taxon>
    </lineage>
</organism>
<dbReference type="WBParaSite" id="MBELARI_LOCUS10317">
    <property type="protein sequence ID" value="MBELARI_LOCUS10317"/>
    <property type="gene ID" value="MBELARI_LOCUS10317"/>
</dbReference>
<dbReference type="Gene3D" id="3.60.10.10">
    <property type="entry name" value="Endonuclease/exonuclease/phosphatase"/>
    <property type="match status" value="1"/>
</dbReference>
<dbReference type="Pfam" id="PF22669">
    <property type="entry name" value="Exo_endo_phos2"/>
    <property type="match status" value="1"/>
</dbReference>
<dbReference type="SUPFAM" id="SSF56219">
    <property type="entry name" value="DNase I-like"/>
    <property type="match status" value="1"/>
</dbReference>
<dbReference type="GO" id="GO:0016020">
    <property type="term" value="C:membrane"/>
    <property type="evidence" value="ECO:0007669"/>
    <property type="project" value="TreeGrafter"/>
</dbReference>
<dbReference type="Proteomes" id="UP000887575">
    <property type="component" value="Unassembled WGS sequence"/>
</dbReference>
<keyword evidence="2" id="KW-1185">Reference proteome</keyword>
<dbReference type="SMART" id="SM00128">
    <property type="entry name" value="IPPc"/>
    <property type="match status" value="1"/>
</dbReference>
<evidence type="ECO:0000313" key="3">
    <source>
        <dbReference type="WBParaSite" id="MBELARI_LOCUS10317"/>
    </source>
</evidence>
<protein>
    <submittedName>
        <fullName evidence="3">Inositol polyphosphate-related phosphatase domain-containing protein</fullName>
    </submittedName>
</protein>
<dbReference type="InterPro" id="IPR000300">
    <property type="entry name" value="IPPc"/>
</dbReference>
<dbReference type="GO" id="GO:0004439">
    <property type="term" value="F:phosphatidylinositol-4,5-bisphosphate 5-phosphatase activity"/>
    <property type="evidence" value="ECO:0007669"/>
    <property type="project" value="TreeGrafter"/>
</dbReference>
<dbReference type="AlphaFoldDB" id="A0AAF3E8S7"/>
<sequence length="353" mass="41075">MAFYMNRSSSYVPGRNRVVDDIMRAWQEKYCTYTEVNVCVSTFNVNGQQAPRNIMGWFPRDKKADFYIVGLQEIDQSFGAHIIDNVKKEIDWIECIRNSLPNPNDYIKIRSHRLVGVFIVMFKLVKCNVHVSEVKSSMLATGISVMGTKLGNKGGTGISLKLNDSRICFINCHLAAGNGELKRRNQDFRDLTNLTFDWYASIWSHDAIFWFGDLNYRLADDMPYTNEEIREIAATEYAHFLLQYDQLNGEKKRGQVFTGFEETPPAFRPTYKYDVGTCQWDSSEKDRAPAWCDRILWRKLDPYTHITQTSYDSLEAVVLSDHKPVIAYFRLRLRTIDQQKMDKSYEDAVWEAY</sequence>
<dbReference type="PANTHER" id="PTHR11200">
    <property type="entry name" value="INOSITOL 5-PHOSPHATASE"/>
    <property type="match status" value="1"/>
</dbReference>
<proteinExistence type="predicted"/>
<dbReference type="InterPro" id="IPR046985">
    <property type="entry name" value="IP5"/>
</dbReference>
<dbReference type="CDD" id="cd09074">
    <property type="entry name" value="INPP5c"/>
    <property type="match status" value="1"/>
</dbReference>
<dbReference type="PANTHER" id="PTHR11200:SF300">
    <property type="entry name" value="TYPE II INOSITOL 1,4,5-TRISPHOSPHATE 5-PHOSPHATASE"/>
    <property type="match status" value="1"/>
</dbReference>
<name>A0AAF3E8S7_9BILA</name>
<evidence type="ECO:0000313" key="2">
    <source>
        <dbReference type="Proteomes" id="UP000887575"/>
    </source>
</evidence>
<dbReference type="InterPro" id="IPR036691">
    <property type="entry name" value="Endo/exonu/phosph_ase_sf"/>
</dbReference>
<evidence type="ECO:0000259" key="1">
    <source>
        <dbReference type="SMART" id="SM00128"/>
    </source>
</evidence>